<reference evidence="8 9" key="1">
    <citation type="journal article" date="2016" name="Environ. Microbiol.">
        <title>Genomic resolution of a cold subsurface aquifer community provides metabolic insights for novel microbes adapted to high CO concentrations.</title>
        <authorList>
            <person name="Probst A.J."/>
            <person name="Castelle C.J."/>
            <person name="Singh A."/>
            <person name="Brown C.T."/>
            <person name="Anantharaman K."/>
            <person name="Sharon I."/>
            <person name="Hug L.A."/>
            <person name="Burstein D."/>
            <person name="Emerson J.B."/>
            <person name="Thomas B.C."/>
            <person name="Banfield J.F."/>
        </authorList>
    </citation>
    <scope>NUCLEOTIDE SEQUENCE [LARGE SCALE GENOMIC DNA]</scope>
    <source>
        <strain evidence="8">CG1_02_42_45</strain>
    </source>
</reference>
<keyword evidence="3" id="KW-0012">Acyltransferase</keyword>
<accession>A0A1J4RSH3</accession>
<dbReference type="PANTHER" id="PTHR43584">
    <property type="entry name" value="NUCLEOTIDYL TRANSFERASE"/>
    <property type="match status" value="1"/>
</dbReference>
<dbReference type="GO" id="GO:0019134">
    <property type="term" value="F:glucosamine-1-phosphate N-acetyltransferase activity"/>
    <property type="evidence" value="ECO:0007669"/>
    <property type="project" value="UniProtKB-EC"/>
</dbReference>
<evidence type="ECO:0000256" key="2">
    <source>
        <dbReference type="ARBA" id="ARBA00022695"/>
    </source>
</evidence>
<dbReference type="GO" id="GO:0003977">
    <property type="term" value="F:UDP-N-acetylglucosamine diphosphorylase activity"/>
    <property type="evidence" value="ECO:0007669"/>
    <property type="project" value="UniProtKB-EC"/>
</dbReference>
<dbReference type="Gene3D" id="3.90.550.10">
    <property type="entry name" value="Spore Coat Polysaccharide Biosynthesis Protein SpsA, Chain A"/>
    <property type="match status" value="1"/>
</dbReference>
<comment type="catalytic activity">
    <reaction evidence="5">
        <text>N-acetyl-alpha-D-glucosamine 1-phosphate + UTP + H(+) = UDP-N-acetyl-alpha-D-glucosamine + diphosphate</text>
        <dbReference type="Rhea" id="RHEA:13509"/>
        <dbReference type="ChEBI" id="CHEBI:15378"/>
        <dbReference type="ChEBI" id="CHEBI:33019"/>
        <dbReference type="ChEBI" id="CHEBI:46398"/>
        <dbReference type="ChEBI" id="CHEBI:57705"/>
        <dbReference type="ChEBI" id="CHEBI:57776"/>
        <dbReference type="EC" id="2.7.7.23"/>
    </reaction>
</comment>
<name>A0A1J4RSH3_9BACT</name>
<sequence length="265" mass="30028">MAEEHTFASTAKNKSKTMKDIVVVILAAGKGKRIGAEEAGLPKVMFKVAGKPMVWYSVEKFRNLGIKDVILVIGYQKEKVMGYFADDVKYAVQEELLGTGHAAMMARDLAEGKYRGLLVCYGDNPMFAPKSIKKVINAFKKESPTIAMLTVKFKDPEYWAFGRIVRNKREEIVKIVEQKDCSLKELKIQESNPGFYIFNNDWFWANIDKLRSDNSQKEYYLTDMIGLAVEQGKKVIGIPVKSEQEALGINNLDQLKEAEKILKEK</sequence>
<evidence type="ECO:0000256" key="4">
    <source>
        <dbReference type="ARBA" id="ARBA00048247"/>
    </source>
</evidence>
<dbReference type="AlphaFoldDB" id="A0A1J4RSH3"/>
<comment type="function">
    <text evidence="6">Catalyzes the last two sequential reactions in the de novo biosynthetic pathway for UDP-N-acetylglucosamine (UDP-GlcNAc). The C-terminal domain catalyzes the transfer of acetyl group from acetyl coenzyme A to glucosamine-1-phosphate (GlcN-1-P) to produce N-acetylglucosamine-1-phosphate (GlcNAc-1-P), which is converted into UDP-GlcNAc by the transfer of uridine 5-monophosphate (from uridine 5-triphosphate), a reaction catalyzed by the N-terminal domain.</text>
</comment>
<evidence type="ECO:0000256" key="1">
    <source>
        <dbReference type="ARBA" id="ARBA00022679"/>
    </source>
</evidence>
<dbReference type="Proteomes" id="UP000182753">
    <property type="component" value="Unassembled WGS sequence"/>
</dbReference>
<evidence type="ECO:0000313" key="9">
    <source>
        <dbReference type="Proteomes" id="UP000182753"/>
    </source>
</evidence>
<comment type="catalytic activity">
    <reaction evidence="4">
        <text>alpha-D-glucosamine 1-phosphate + acetyl-CoA = N-acetyl-alpha-D-glucosamine 1-phosphate + CoA + H(+)</text>
        <dbReference type="Rhea" id="RHEA:13725"/>
        <dbReference type="ChEBI" id="CHEBI:15378"/>
        <dbReference type="ChEBI" id="CHEBI:57287"/>
        <dbReference type="ChEBI" id="CHEBI:57288"/>
        <dbReference type="ChEBI" id="CHEBI:57776"/>
        <dbReference type="ChEBI" id="CHEBI:58516"/>
        <dbReference type="EC" id="2.3.1.157"/>
    </reaction>
</comment>
<dbReference type="Pfam" id="PF00483">
    <property type="entry name" value="NTP_transferase"/>
    <property type="match status" value="1"/>
</dbReference>
<proteinExistence type="predicted"/>
<dbReference type="InterPro" id="IPR029044">
    <property type="entry name" value="Nucleotide-diphossugar_trans"/>
</dbReference>
<dbReference type="EMBL" id="MNUJ01000057">
    <property type="protein sequence ID" value="OIN88901.1"/>
    <property type="molecule type" value="Genomic_DNA"/>
</dbReference>
<dbReference type="CDD" id="cd02540">
    <property type="entry name" value="GT2_GlmU_N_bac"/>
    <property type="match status" value="1"/>
</dbReference>
<feature type="domain" description="Nucleotidyl transferase" evidence="7">
    <location>
        <begin position="23"/>
        <end position="236"/>
    </location>
</feature>
<dbReference type="InterPro" id="IPR050065">
    <property type="entry name" value="GlmU-like"/>
</dbReference>
<evidence type="ECO:0000313" key="8">
    <source>
        <dbReference type="EMBL" id="OIN88901.1"/>
    </source>
</evidence>
<dbReference type="SUPFAM" id="SSF53448">
    <property type="entry name" value="Nucleotide-diphospho-sugar transferases"/>
    <property type="match status" value="1"/>
</dbReference>
<keyword evidence="2" id="KW-0548">Nucleotidyltransferase</keyword>
<evidence type="ECO:0000259" key="7">
    <source>
        <dbReference type="Pfam" id="PF00483"/>
    </source>
</evidence>
<protein>
    <recommendedName>
        <fullName evidence="7">Nucleotidyl transferase domain-containing protein</fullName>
    </recommendedName>
</protein>
<evidence type="ECO:0000256" key="5">
    <source>
        <dbReference type="ARBA" id="ARBA00048493"/>
    </source>
</evidence>
<dbReference type="InterPro" id="IPR005835">
    <property type="entry name" value="NTP_transferase_dom"/>
</dbReference>
<organism evidence="8 9">
    <name type="scientific">Candidatus Berkelbacteria bacterium CG1_02_42_45</name>
    <dbReference type="NCBI Taxonomy" id="1805036"/>
    <lineage>
        <taxon>Bacteria</taxon>
        <taxon>Candidatus Berkelbacteria</taxon>
    </lineage>
</organism>
<gene>
    <name evidence="8" type="ORF">AUJ40_02920</name>
</gene>
<dbReference type="PANTHER" id="PTHR43584:SF3">
    <property type="entry name" value="BIFUNCTIONAL PROTEIN GLMU"/>
    <property type="match status" value="1"/>
</dbReference>
<evidence type="ECO:0000256" key="6">
    <source>
        <dbReference type="ARBA" id="ARBA00049628"/>
    </source>
</evidence>
<comment type="caution">
    <text evidence="8">The sequence shown here is derived from an EMBL/GenBank/DDBJ whole genome shotgun (WGS) entry which is preliminary data.</text>
</comment>
<evidence type="ECO:0000256" key="3">
    <source>
        <dbReference type="ARBA" id="ARBA00023315"/>
    </source>
</evidence>
<keyword evidence="1" id="KW-0808">Transferase</keyword>